<dbReference type="InParanoid" id="A0A139W8E6"/>
<organism evidence="2 3">
    <name type="scientific">Tribolium castaneum</name>
    <name type="common">Red flour beetle</name>
    <dbReference type="NCBI Taxonomy" id="7070"/>
    <lineage>
        <taxon>Eukaryota</taxon>
        <taxon>Metazoa</taxon>
        <taxon>Ecdysozoa</taxon>
        <taxon>Arthropoda</taxon>
        <taxon>Hexapoda</taxon>
        <taxon>Insecta</taxon>
        <taxon>Pterygota</taxon>
        <taxon>Neoptera</taxon>
        <taxon>Endopterygota</taxon>
        <taxon>Coleoptera</taxon>
        <taxon>Polyphaga</taxon>
        <taxon>Cucujiformia</taxon>
        <taxon>Tenebrionidae</taxon>
        <taxon>Tenebrionidae incertae sedis</taxon>
        <taxon>Tribolium</taxon>
    </lineage>
</organism>
<dbReference type="EMBL" id="KQ973384">
    <property type="protein sequence ID" value="KXZ75547.1"/>
    <property type="molecule type" value="Genomic_DNA"/>
</dbReference>
<evidence type="ECO:0000313" key="2">
    <source>
        <dbReference type="EMBL" id="KXZ75547.1"/>
    </source>
</evidence>
<reference evidence="2 3" key="1">
    <citation type="journal article" date="2008" name="Nature">
        <title>The genome of the model beetle and pest Tribolium castaneum.</title>
        <authorList>
            <consortium name="Tribolium Genome Sequencing Consortium"/>
            <person name="Richards S."/>
            <person name="Gibbs R.A."/>
            <person name="Weinstock G.M."/>
            <person name="Brown S.J."/>
            <person name="Denell R."/>
            <person name="Beeman R.W."/>
            <person name="Gibbs R."/>
            <person name="Beeman R.W."/>
            <person name="Brown S.J."/>
            <person name="Bucher G."/>
            <person name="Friedrich M."/>
            <person name="Grimmelikhuijzen C.J."/>
            <person name="Klingler M."/>
            <person name="Lorenzen M."/>
            <person name="Richards S."/>
            <person name="Roth S."/>
            <person name="Schroder R."/>
            <person name="Tautz D."/>
            <person name="Zdobnov E.M."/>
            <person name="Muzny D."/>
            <person name="Gibbs R.A."/>
            <person name="Weinstock G.M."/>
            <person name="Attaway T."/>
            <person name="Bell S."/>
            <person name="Buhay C.J."/>
            <person name="Chandrabose M.N."/>
            <person name="Chavez D."/>
            <person name="Clerk-Blankenburg K.P."/>
            <person name="Cree A."/>
            <person name="Dao M."/>
            <person name="Davis C."/>
            <person name="Chacko J."/>
            <person name="Dinh H."/>
            <person name="Dugan-Rocha S."/>
            <person name="Fowler G."/>
            <person name="Garner T.T."/>
            <person name="Garnes J."/>
            <person name="Gnirke A."/>
            <person name="Hawes A."/>
            <person name="Hernandez J."/>
            <person name="Hines S."/>
            <person name="Holder M."/>
            <person name="Hume J."/>
            <person name="Jhangiani S.N."/>
            <person name="Joshi V."/>
            <person name="Khan Z.M."/>
            <person name="Jackson L."/>
            <person name="Kovar C."/>
            <person name="Kowis A."/>
            <person name="Lee S."/>
            <person name="Lewis L.R."/>
            <person name="Margolis J."/>
            <person name="Morgan M."/>
            <person name="Nazareth L.V."/>
            <person name="Nguyen N."/>
            <person name="Okwuonu G."/>
            <person name="Parker D."/>
            <person name="Richards S."/>
            <person name="Ruiz S.J."/>
            <person name="Santibanez J."/>
            <person name="Savard J."/>
            <person name="Scherer S.E."/>
            <person name="Schneider B."/>
            <person name="Sodergren E."/>
            <person name="Tautz D."/>
            <person name="Vattahil S."/>
            <person name="Villasana D."/>
            <person name="White C.S."/>
            <person name="Wright R."/>
            <person name="Park Y."/>
            <person name="Beeman R.W."/>
            <person name="Lord J."/>
            <person name="Oppert B."/>
            <person name="Lorenzen M."/>
            <person name="Brown S."/>
            <person name="Wang L."/>
            <person name="Savard J."/>
            <person name="Tautz D."/>
            <person name="Richards S."/>
            <person name="Weinstock G."/>
            <person name="Gibbs R.A."/>
            <person name="Liu Y."/>
            <person name="Worley K."/>
            <person name="Weinstock G."/>
            <person name="Elsik C.G."/>
            <person name="Reese J.T."/>
            <person name="Elhaik E."/>
            <person name="Landan G."/>
            <person name="Graur D."/>
            <person name="Arensburger P."/>
            <person name="Atkinson P."/>
            <person name="Beeman R.W."/>
            <person name="Beidler J."/>
            <person name="Brown S.J."/>
            <person name="Demuth J.P."/>
            <person name="Drury D.W."/>
            <person name="Du Y.Z."/>
            <person name="Fujiwara H."/>
            <person name="Lorenzen M."/>
            <person name="Maselli V."/>
            <person name="Osanai M."/>
            <person name="Park Y."/>
            <person name="Robertson H.M."/>
            <person name="Tu Z."/>
            <person name="Wang J.J."/>
            <person name="Wang S."/>
            <person name="Richards S."/>
            <person name="Song H."/>
            <person name="Zhang L."/>
            <person name="Sodergren E."/>
            <person name="Werner D."/>
            <person name="Stanke M."/>
            <person name="Morgenstern B."/>
            <person name="Solovyev V."/>
            <person name="Kosarev P."/>
            <person name="Brown G."/>
            <person name="Chen H.C."/>
            <person name="Ermolaeva O."/>
            <person name="Hlavina W."/>
            <person name="Kapustin Y."/>
            <person name="Kiryutin B."/>
            <person name="Kitts P."/>
            <person name="Maglott D."/>
            <person name="Pruitt K."/>
            <person name="Sapojnikov V."/>
            <person name="Souvorov A."/>
            <person name="Mackey A.J."/>
            <person name="Waterhouse R.M."/>
            <person name="Wyder S."/>
            <person name="Zdobnov E.M."/>
            <person name="Zdobnov E.M."/>
            <person name="Wyder S."/>
            <person name="Kriventseva E.V."/>
            <person name="Kadowaki T."/>
            <person name="Bork P."/>
            <person name="Aranda M."/>
            <person name="Bao R."/>
            <person name="Beermann A."/>
            <person name="Berns N."/>
            <person name="Bolognesi R."/>
            <person name="Bonneton F."/>
            <person name="Bopp D."/>
            <person name="Brown S.J."/>
            <person name="Bucher G."/>
            <person name="Butts T."/>
            <person name="Chaumot A."/>
            <person name="Denell R.E."/>
            <person name="Ferrier D.E."/>
            <person name="Friedrich M."/>
            <person name="Gordon C.M."/>
            <person name="Jindra M."/>
            <person name="Klingler M."/>
            <person name="Lan Q."/>
            <person name="Lattorff H.M."/>
            <person name="Laudet V."/>
            <person name="von Levetsow C."/>
            <person name="Liu Z."/>
            <person name="Lutz R."/>
            <person name="Lynch J.A."/>
            <person name="da Fonseca R.N."/>
            <person name="Posnien N."/>
            <person name="Reuter R."/>
            <person name="Roth S."/>
            <person name="Savard J."/>
            <person name="Schinko J.B."/>
            <person name="Schmitt C."/>
            <person name="Schoppmeier M."/>
            <person name="Schroder R."/>
            <person name="Shippy T.D."/>
            <person name="Simonnet F."/>
            <person name="Marques-Souza H."/>
            <person name="Tautz D."/>
            <person name="Tomoyasu Y."/>
            <person name="Trauner J."/>
            <person name="Van der Zee M."/>
            <person name="Vervoort M."/>
            <person name="Wittkopp N."/>
            <person name="Wimmer E.A."/>
            <person name="Yang X."/>
            <person name="Jones A.K."/>
            <person name="Sattelle D.B."/>
            <person name="Ebert P.R."/>
            <person name="Nelson D."/>
            <person name="Scott J.G."/>
            <person name="Beeman R.W."/>
            <person name="Muthukrishnan S."/>
            <person name="Kramer K.J."/>
            <person name="Arakane Y."/>
            <person name="Beeman R.W."/>
            <person name="Zhu Q."/>
            <person name="Hogenkamp D."/>
            <person name="Dixit R."/>
            <person name="Oppert B."/>
            <person name="Jiang H."/>
            <person name="Zou Z."/>
            <person name="Marshall J."/>
            <person name="Elpidina E."/>
            <person name="Vinokurov K."/>
            <person name="Oppert C."/>
            <person name="Zou Z."/>
            <person name="Evans J."/>
            <person name="Lu Z."/>
            <person name="Zhao P."/>
            <person name="Sumathipala N."/>
            <person name="Altincicek B."/>
            <person name="Vilcinskas A."/>
            <person name="Williams M."/>
            <person name="Hultmark D."/>
            <person name="Hetru C."/>
            <person name="Jiang H."/>
            <person name="Grimmelikhuijzen C.J."/>
            <person name="Hauser F."/>
            <person name="Cazzamali G."/>
            <person name="Williamson M."/>
            <person name="Park Y."/>
            <person name="Li B."/>
            <person name="Tanaka Y."/>
            <person name="Predel R."/>
            <person name="Neupert S."/>
            <person name="Schachtner J."/>
            <person name="Verleyen P."/>
            <person name="Raible F."/>
            <person name="Bork P."/>
            <person name="Friedrich M."/>
            <person name="Walden K.K."/>
            <person name="Robertson H.M."/>
            <person name="Angeli S."/>
            <person name="Foret S."/>
            <person name="Bucher G."/>
            <person name="Schuetz S."/>
            <person name="Maleszka R."/>
            <person name="Wimmer E.A."/>
            <person name="Beeman R.W."/>
            <person name="Lorenzen M."/>
            <person name="Tomoyasu Y."/>
            <person name="Miller S.C."/>
            <person name="Grossmann D."/>
            <person name="Bucher G."/>
        </authorList>
    </citation>
    <scope>NUCLEOTIDE SEQUENCE [LARGE SCALE GENOMIC DNA]</scope>
    <source>
        <strain evidence="2 3">Georgia GA2</strain>
    </source>
</reference>
<feature type="transmembrane region" description="Helical" evidence="1">
    <location>
        <begin position="35"/>
        <end position="51"/>
    </location>
</feature>
<keyword evidence="3" id="KW-1185">Reference proteome</keyword>
<sequence length="52" mass="5929">MKLIVTFCVFSFYFAIILNRSAILSLLSRDSYPNLFTYIVCVLYDAAAISIQ</sequence>
<dbReference type="AlphaFoldDB" id="A0A139W8E6"/>
<keyword evidence="1" id="KW-1133">Transmembrane helix</keyword>
<evidence type="ECO:0000313" key="3">
    <source>
        <dbReference type="Proteomes" id="UP000007266"/>
    </source>
</evidence>
<dbReference type="Proteomes" id="UP000007266">
    <property type="component" value="Unassembled WGS sequence"/>
</dbReference>
<accession>A0A139W8E6</accession>
<proteinExistence type="predicted"/>
<keyword evidence="1" id="KW-0812">Transmembrane</keyword>
<reference evidence="2 3" key="2">
    <citation type="journal article" date="2010" name="Nucleic Acids Res.">
        <title>BeetleBase in 2010: revisions to provide comprehensive genomic information for Tribolium castaneum.</title>
        <authorList>
            <person name="Kim H.S."/>
            <person name="Murphy T."/>
            <person name="Xia J."/>
            <person name="Caragea D."/>
            <person name="Park Y."/>
            <person name="Beeman R.W."/>
            <person name="Lorenzen M.D."/>
            <person name="Butcher S."/>
            <person name="Manak J.R."/>
            <person name="Brown S.J."/>
        </authorList>
    </citation>
    <scope>NUCLEOTIDE SEQUENCE [LARGE SCALE GENOMIC DNA]</scope>
    <source>
        <strain evidence="2 3">Georgia GA2</strain>
    </source>
</reference>
<evidence type="ECO:0000256" key="1">
    <source>
        <dbReference type="SAM" id="Phobius"/>
    </source>
</evidence>
<protein>
    <submittedName>
        <fullName evidence="2">Uncharacterized protein</fullName>
    </submittedName>
</protein>
<gene>
    <name evidence="2" type="primary">AUGUSTUS-3.0.2_31928</name>
    <name evidence="2" type="ORF">TcasGA2_TC031928</name>
</gene>
<keyword evidence="1" id="KW-0472">Membrane</keyword>
<name>A0A139W8E6_TRICA</name>